<organism evidence="1 2">
    <name type="scientific">Roseiconus lacunae</name>
    <dbReference type="NCBI Taxonomy" id="2605694"/>
    <lineage>
        <taxon>Bacteria</taxon>
        <taxon>Pseudomonadati</taxon>
        <taxon>Planctomycetota</taxon>
        <taxon>Planctomycetia</taxon>
        <taxon>Pirellulales</taxon>
        <taxon>Pirellulaceae</taxon>
        <taxon>Roseiconus</taxon>
    </lineage>
</organism>
<accession>A0ABT7PEG4</accession>
<proteinExistence type="predicted"/>
<dbReference type="EMBL" id="JASZZN010000003">
    <property type="protein sequence ID" value="MDM4014890.1"/>
    <property type="molecule type" value="Genomic_DNA"/>
</dbReference>
<evidence type="ECO:0000313" key="1">
    <source>
        <dbReference type="EMBL" id="MDM4014890.1"/>
    </source>
</evidence>
<reference evidence="1 2" key="1">
    <citation type="submission" date="2023-06" db="EMBL/GenBank/DDBJ databases">
        <title>Roseiconus lacunae JC819 isolated from Gulf of Mannar region, Tamil Nadu.</title>
        <authorList>
            <person name="Pk S."/>
            <person name="Ch S."/>
            <person name="Ch V.R."/>
        </authorList>
    </citation>
    <scope>NUCLEOTIDE SEQUENCE [LARGE SCALE GENOMIC DNA]</scope>
    <source>
        <strain evidence="1 2">JC819</strain>
    </source>
</reference>
<evidence type="ECO:0000313" key="2">
    <source>
        <dbReference type="Proteomes" id="UP001239462"/>
    </source>
</evidence>
<keyword evidence="2" id="KW-1185">Reference proteome</keyword>
<gene>
    <name evidence="1" type="ORF">QTN89_05565</name>
</gene>
<name>A0ABT7PEG4_9BACT</name>
<evidence type="ECO:0008006" key="3">
    <source>
        <dbReference type="Google" id="ProtNLM"/>
    </source>
</evidence>
<protein>
    <recommendedName>
        <fullName evidence="3">RiboL-PSP-HEPN domain-containing protein</fullName>
    </recommendedName>
</protein>
<comment type="caution">
    <text evidence="1">The sequence shown here is derived from an EMBL/GenBank/DDBJ whole genome shotgun (WGS) entry which is preliminary data.</text>
</comment>
<sequence>MENNAKNHRDRVQQSWEKFLDPGTLRSNLIACSLFIVAWETFCRTSIDNLHGFYNFGVDPELGESENYRSRVLDRHKSRLMASLLWFQEMGAIDQDDLNLVKRIKDHRNEIAHELPKYLCQAGHEIDVELFGKLTDLISKIGRWWVMEIEVPTNSDFDGVEIDPEEVQSGDMWFLGMLLQVATGDEEEASKLYQQFTEAASKLP</sequence>
<dbReference type="RefSeq" id="WP_289162501.1">
    <property type="nucleotide sequence ID" value="NZ_JASZZN010000003.1"/>
</dbReference>
<dbReference type="Proteomes" id="UP001239462">
    <property type="component" value="Unassembled WGS sequence"/>
</dbReference>